<dbReference type="InterPro" id="IPR036388">
    <property type="entry name" value="WH-like_DNA-bd_sf"/>
</dbReference>
<dbReference type="Pfam" id="PF08281">
    <property type="entry name" value="Sigma70_r4_2"/>
    <property type="match status" value="1"/>
</dbReference>
<dbReference type="InterPro" id="IPR013325">
    <property type="entry name" value="RNA_pol_sigma_r2"/>
</dbReference>
<reference evidence="5" key="1">
    <citation type="journal article" date="2019" name="Int. J. Syst. Evol. Microbiol.">
        <title>The Global Catalogue of Microorganisms (GCM) 10K type strain sequencing project: providing services to taxonomists for standard genome sequencing and annotation.</title>
        <authorList>
            <consortium name="The Broad Institute Genomics Platform"/>
            <consortium name="The Broad Institute Genome Sequencing Center for Infectious Disease"/>
            <person name="Wu L."/>
            <person name="Ma J."/>
        </authorList>
    </citation>
    <scope>NUCLEOTIDE SEQUENCE [LARGE SCALE GENOMIC DNA]</scope>
    <source>
        <strain evidence="5">KCTC 42501</strain>
    </source>
</reference>
<dbReference type="InterPro" id="IPR013324">
    <property type="entry name" value="RNA_pol_sigma_r3/r4-like"/>
</dbReference>
<dbReference type="Gene3D" id="2.60.120.1440">
    <property type="match status" value="1"/>
</dbReference>
<evidence type="ECO:0000259" key="2">
    <source>
        <dbReference type="Pfam" id="PF04773"/>
    </source>
</evidence>
<feature type="domain" description="RNA polymerase sigma-70 region 2" evidence="1">
    <location>
        <begin position="1"/>
        <end position="65"/>
    </location>
</feature>
<sequence>MFEQHYPELLNFLTRRVGNRDLAADLTQESFARVYSVAGARPVMEPRALLYTTARNLLTDHHRRSNVREAVAFNPVDPERDEHAGPDTHQPEVILDGRQRLQRLEQTLAALPPRAREAFVLAKIDGLSRAEVAQTMGVSVKTVESHLEVAMRACAQALPGRASSRRHAITSMLSVGGLACLGGWVGWAHWRALPLYQQAFSTRRGQQQRLTLPDGSQLRLDTGTRIEVAFHRGHRHVRLLQGQAFFDVAPDSARPFNVRADTVNVTVVGTRFSVRLTPEVPGRDGVEVAVEHGRVRVAAGDGVAAPWQPLLLEADQLAVFDTAGRLRSVERLPPGGAAPWRERLLSFDNQPLGQALAELERYAPQGIASVDPAVAGLRLSGTFDPHNATTTRRLLTAALPLRLVPGPTGVHLKPAH</sequence>
<gene>
    <name evidence="4" type="ORF">ACFOPI_00600</name>
</gene>
<dbReference type="PANTHER" id="PTHR30273">
    <property type="entry name" value="PERIPLASMIC SIGNAL SENSOR AND SIGMA FACTOR ACTIVATOR FECR-RELATED"/>
    <property type="match status" value="1"/>
</dbReference>
<dbReference type="Proteomes" id="UP001595729">
    <property type="component" value="Unassembled WGS sequence"/>
</dbReference>
<dbReference type="InterPro" id="IPR006860">
    <property type="entry name" value="FecR"/>
</dbReference>
<dbReference type="EMBL" id="JBHRXX010000001">
    <property type="protein sequence ID" value="MFC3682069.1"/>
    <property type="molecule type" value="Genomic_DNA"/>
</dbReference>
<feature type="domain" description="FecR protein" evidence="2">
    <location>
        <begin position="200"/>
        <end position="296"/>
    </location>
</feature>
<dbReference type="CDD" id="cd06171">
    <property type="entry name" value="Sigma70_r4"/>
    <property type="match status" value="1"/>
</dbReference>
<dbReference type="Pfam" id="PF04542">
    <property type="entry name" value="Sigma70_r2"/>
    <property type="match status" value="1"/>
</dbReference>
<organism evidence="4 5">
    <name type="scientific">Hydrogenophaga luteola</name>
    <dbReference type="NCBI Taxonomy" id="1591122"/>
    <lineage>
        <taxon>Bacteria</taxon>
        <taxon>Pseudomonadati</taxon>
        <taxon>Pseudomonadota</taxon>
        <taxon>Betaproteobacteria</taxon>
        <taxon>Burkholderiales</taxon>
        <taxon>Comamonadaceae</taxon>
        <taxon>Hydrogenophaga</taxon>
    </lineage>
</organism>
<evidence type="ECO:0000259" key="1">
    <source>
        <dbReference type="Pfam" id="PF04542"/>
    </source>
</evidence>
<dbReference type="InterPro" id="IPR012373">
    <property type="entry name" value="Ferrdict_sens_TM"/>
</dbReference>
<dbReference type="Gene3D" id="1.10.10.10">
    <property type="entry name" value="Winged helix-like DNA-binding domain superfamily/Winged helix DNA-binding domain"/>
    <property type="match status" value="1"/>
</dbReference>
<dbReference type="PANTHER" id="PTHR30273:SF2">
    <property type="entry name" value="PROTEIN FECR"/>
    <property type="match status" value="1"/>
</dbReference>
<evidence type="ECO:0000259" key="3">
    <source>
        <dbReference type="Pfam" id="PF08281"/>
    </source>
</evidence>
<dbReference type="NCBIfam" id="TIGR02937">
    <property type="entry name" value="sigma70-ECF"/>
    <property type="match status" value="1"/>
</dbReference>
<evidence type="ECO:0000313" key="5">
    <source>
        <dbReference type="Proteomes" id="UP001595729"/>
    </source>
</evidence>
<protein>
    <submittedName>
        <fullName evidence="4">Sigma-70 family RNA polymerase sigma factor</fullName>
    </submittedName>
</protein>
<dbReference type="SUPFAM" id="SSF88659">
    <property type="entry name" value="Sigma3 and sigma4 domains of RNA polymerase sigma factors"/>
    <property type="match status" value="1"/>
</dbReference>
<dbReference type="Gene3D" id="1.10.1740.10">
    <property type="match status" value="1"/>
</dbReference>
<accession>A0ABV7VXW2</accession>
<dbReference type="InterPro" id="IPR014284">
    <property type="entry name" value="RNA_pol_sigma-70_dom"/>
</dbReference>
<dbReference type="SUPFAM" id="SSF88946">
    <property type="entry name" value="Sigma2 domain of RNA polymerase sigma factors"/>
    <property type="match status" value="1"/>
</dbReference>
<dbReference type="RefSeq" id="WP_382169725.1">
    <property type="nucleotide sequence ID" value="NZ_JBHRXX010000001.1"/>
</dbReference>
<keyword evidence="5" id="KW-1185">Reference proteome</keyword>
<dbReference type="InterPro" id="IPR013249">
    <property type="entry name" value="RNA_pol_sigma70_r4_t2"/>
</dbReference>
<proteinExistence type="predicted"/>
<feature type="domain" description="RNA polymerase sigma factor 70 region 4 type 2" evidence="3">
    <location>
        <begin position="102"/>
        <end position="154"/>
    </location>
</feature>
<dbReference type="InterPro" id="IPR007627">
    <property type="entry name" value="RNA_pol_sigma70_r2"/>
</dbReference>
<name>A0ABV7VXW2_9BURK</name>
<evidence type="ECO:0000313" key="4">
    <source>
        <dbReference type="EMBL" id="MFC3682069.1"/>
    </source>
</evidence>
<dbReference type="Pfam" id="PF04773">
    <property type="entry name" value="FecR"/>
    <property type="match status" value="1"/>
</dbReference>
<comment type="caution">
    <text evidence="4">The sequence shown here is derived from an EMBL/GenBank/DDBJ whole genome shotgun (WGS) entry which is preliminary data.</text>
</comment>